<dbReference type="GO" id="GO:0015031">
    <property type="term" value="P:protein transport"/>
    <property type="evidence" value="ECO:0007669"/>
    <property type="project" value="UniProtKB-KW"/>
</dbReference>
<comment type="similarity">
    <text evidence="2">Belongs to the TonB family.</text>
</comment>
<dbReference type="EMBL" id="JBDKWZ010000014">
    <property type="protein sequence ID" value="MEN7550529.1"/>
    <property type="molecule type" value="Genomic_DNA"/>
</dbReference>
<evidence type="ECO:0000256" key="4">
    <source>
        <dbReference type="ARBA" id="ARBA00022475"/>
    </source>
</evidence>
<feature type="domain" description="TonB C-terminal" evidence="11">
    <location>
        <begin position="411"/>
        <end position="507"/>
    </location>
</feature>
<dbReference type="CDD" id="cd07341">
    <property type="entry name" value="M56_BlaR1_MecR1_like"/>
    <property type="match status" value="1"/>
</dbReference>
<proteinExistence type="inferred from homology"/>
<feature type="transmembrane region" description="Helical" evidence="10">
    <location>
        <begin position="94"/>
        <end position="112"/>
    </location>
</feature>
<dbReference type="InterPro" id="IPR051045">
    <property type="entry name" value="TonB-dependent_transducer"/>
</dbReference>
<dbReference type="GO" id="GO:0031992">
    <property type="term" value="F:energy transducer activity"/>
    <property type="evidence" value="ECO:0007669"/>
    <property type="project" value="TreeGrafter"/>
</dbReference>
<accession>A0AAW9S043</accession>
<dbReference type="PANTHER" id="PTHR33446:SF2">
    <property type="entry name" value="PROTEIN TONB"/>
    <property type="match status" value="1"/>
</dbReference>
<evidence type="ECO:0000256" key="2">
    <source>
        <dbReference type="ARBA" id="ARBA00006555"/>
    </source>
</evidence>
<protein>
    <submittedName>
        <fullName evidence="12">TonB family protein</fullName>
    </submittedName>
</protein>
<dbReference type="GO" id="GO:0055085">
    <property type="term" value="P:transmembrane transport"/>
    <property type="evidence" value="ECO:0007669"/>
    <property type="project" value="InterPro"/>
</dbReference>
<dbReference type="Gene3D" id="3.30.1150.10">
    <property type="match status" value="1"/>
</dbReference>
<evidence type="ECO:0000256" key="10">
    <source>
        <dbReference type="SAM" id="Phobius"/>
    </source>
</evidence>
<gene>
    <name evidence="12" type="ORF">AAG747_21595</name>
</gene>
<dbReference type="RefSeq" id="WP_346823312.1">
    <property type="nucleotide sequence ID" value="NZ_JBDKWZ010000014.1"/>
</dbReference>
<keyword evidence="5" id="KW-0997">Cell inner membrane</keyword>
<evidence type="ECO:0000256" key="1">
    <source>
        <dbReference type="ARBA" id="ARBA00004383"/>
    </source>
</evidence>
<dbReference type="Pfam" id="PF05569">
    <property type="entry name" value="Peptidase_M56"/>
    <property type="match status" value="1"/>
</dbReference>
<evidence type="ECO:0000256" key="6">
    <source>
        <dbReference type="ARBA" id="ARBA00022692"/>
    </source>
</evidence>
<evidence type="ECO:0000256" key="7">
    <source>
        <dbReference type="ARBA" id="ARBA00022927"/>
    </source>
</evidence>
<dbReference type="InterPro" id="IPR037682">
    <property type="entry name" value="TonB_C"/>
</dbReference>
<keyword evidence="8 10" id="KW-1133">Transmembrane helix</keyword>
<feature type="transmembrane region" description="Helical" evidence="10">
    <location>
        <begin position="6"/>
        <end position="25"/>
    </location>
</feature>
<dbReference type="InterPro" id="IPR008756">
    <property type="entry name" value="Peptidase_M56"/>
</dbReference>
<dbReference type="PANTHER" id="PTHR33446">
    <property type="entry name" value="PROTEIN TONB-RELATED"/>
    <property type="match status" value="1"/>
</dbReference>
<dbReference type="SUPFAM" id="SSF74653">
    <property type="entry name" value="TolA/TonB C-terminal domain"/>
    <property type="match status" value="1"/>
</dbReference>
<dbReference type="Gene3D" id="2.60.40.1120">
    <property type="entry name" value="Carboxypeptidase-like, regulatory domain"/>
    <property type="match status" value="1"/>
</dbReference>
<keyword evidence="6 10" id="KW-0812">Transmembrane</keyword>
<evidence type="ECO:0000259" key="11">
    <source>
        <dbReference type="PROSITE" id="PS52015"/>
    </source>
</evidence>
<dbReference type="Pfam" id="PF03544">
    <property type="entry name" value="TonB_C"/>
    <property type="match status" value="1"/>
</dbReference>
<reference evidence="12 13" key="1">
    <citation type="submission" date="2024-04" db="EMBL/GenBank/DDBJ databases">
        <title>Novel genus in family Flammeovirgaceae.</title>
        <authorList>
            <person name="Nguyen T.H."/>
            <person name="Vuong T.Q."/>
            <person name="Le H."/>
            <person name="Kim S.-G."/>
        </authorList>
    </citation>
    <scope>NUCLEOTIDE SEQUENCE [LARGE SCALE GENOMIC DNA]</scope>
    <source>
        <strain evidence="12 13">JCM 23209</strain>
    </source>
</reference>
<dbReference type="NCBIfam" id="TIGR01352">
    <property type="entry name" value="tonB_Cterm"/>
    <property type="match status" value="1"/>
</dbReference>
<comment type="subcellular location">
    <subcellularLocation>
        <location evidence="1">Cell inner membrane</location>
        <topology evidence="1">Single-pass membrane protein</topology>
        <orientation evidence="1">Periplasmic side</orientation>
    </subcellularLocation>
</comment>
<keyword evidence="13" id="KW-1185">Reference proteome</keyword>
<dbReference type="Proteomes" id="UP001403385">
    <property type="component" value="Unassembled WGS sequence"/>
</dbReference>
<evidence type="ECO:0000313" key="13">
    <source>
        <dbReference type="Proteomes" id="UP001403385"/>
    </source>
</evidence>
<dbReference type="Pfam" id="PF13715">
    <property type="entry name" value="CarbopepD_reg_2"/>
    <property type="match status" value="1"/>
</dbReference>
<evidence type="ECO:0000256" key="8">
    <source>
        <dbReference type="ARBA" id="ARBA00022989"/>
    </source>
</evidence>
<keyword evidence="4" id="KW-1003">Cell membrane</keyword>
<name>A0AAW9S043_9BACT</name>
<dbReference type="GO" id="GO:0098797">
    <property type="term" value="C:plasma membrane protein complex"/>
    <property type="evidence" value="ECO:0007669"/>
    <property type="project" value="TreeGrafter"/>
</dbReference>
<evidence type="ECO:0000256" key="9">
    <source>
        <dbReference type="ARBA" id="ARBA00023136"/>
    </source>
</evidence>
<dbReference type="InterPro" id="IPR006260">
    <property type="entry name" value="TonB/TolA_C"/>
</dbReference>
<keyword evidence="7" id="KW-0653">Protein transport</keyword>
<keyword evidence="3" id="KW-0813">Transport</keyword>
<sequence>MSSILVYSLEVNCFLLLAVVVYALLLRRQTSFQFSRCYLVLSMLFSLLAPKLLWPFSLLSKESLTIAEYIPIAIVTPRPVAGAAAPEEVAWETVFLYVYLIGVIALSAIFLYRMARLWFFIRSTPANREGGFFLLESKSFTSSFSFFHYVFLSKSLRNEQERNQVLLHELAHIRQGHSWDILLVELLKIICWCSPVSWWLNQEVRLLHEYLADREVLRQVELDDYKDLLARQALSVFPLTLESNLNQHNILNRLEMMTKNNPTSPVSRMMAIFSLCFMLGFFACQNQALDDLDKMNLTMVEGEYPPEVQAKLEALQAEFPNDEFAYVEIDNPNHMKAPGVHTLIEIGESAPGQLQQLHETDPQTVVQVFMLKEKEKIGIILKETGNFDKLAEYTAKEDVFSVVEQSAKPVGGFRELYTFLSENIRYPQQALANKIEGKVYIEFVVNKDGTLSGIKSIRGIGGGCDEEAVRVMKLAAAWEPAVQRGAKVKQKIVLPINFSLGAPVTGEHDGTAFLNKLKVDYDLEKKSDTWLISGVVHSDEGEPLNGAVVIVKGTTQGTVTNAEGKFVIELEEKLPIVVQYVGYQPREIHL</sequence>
<keyword evidence="9 10" id="KW-0472">Membrane</keyword>
<feature type="transmembrane region" description="Helical" evidence="10">
    <location>
        <begin position="266"/>
        <end position="283"/>
    </location>
</feature>
<evidence type="ECO:0000256" key="3">
    <source>
        <dbReference type="ARBA" id="ARBA00022448"/>
    </source>
</evidence>
<dbReference type="InterPro" id="IPR008969">
    <property type="entry name" value="CarboxyPept-like_regulatory"/>
</dbReference>
<dbReference type="PROSITE" id="PS52015">
    <property type="entry name" value="TONB_CTD"/>
    <property type="match status" value="1"/>
</dbReference>
<evidence type="ECO:0000256" key="5">
    <source>
        <dbReference type="ARBA" id="ARBA00022519"/>
    </source>
</evidence>
<dbReference type="AlphaFoldDB" id="A0AAW9S043"/>
<organism evidence="12 13">
    <name type="scientific">Rapidithrix thailandica</name>
    <dbReference type="NCBI Taxonomy" id="413964"/>
    <lineage>
        <taxon>Bacteria</taxon>
        <taxon>Pseudomonadati</taxon>
        <taxon>Bacteroidota</taxon>
        <taxon>Cytophagia</taxon>
        <taxon>Cytophagales</taxon>
        <taxon>Flammeovirgaceae</taxon>
        <taxon>Rapidithrix</taxon>
    </lineage>
</organism>
<dbReference type="SUPFAM" id="SSF49464">
    <property type="entry name" value="Carboxypeptidase regulatory domain-like"/>
    <property type="match status" value="1"/>
</dbReference>
<comment type="caution">
    <text evidence="12">The sequence shown here is derived from an EMBL/GenBank/DDBJ whole genome shotgun (WGS) entry which is preliminary data.</text>
</comment>
<evidence type="ECO:0000313" key="12">
    <source>
        <dbReference type="EMBL" id="MEN7550529.1"/>
    </source>
</evidence>
<feature type="transmembrane region" description="Helical" evidence="10">
    <location>
        <begin position="37"/>
        <end position="54"/>
    </location>
</feature>